<evidence type="ECO:0000259" key="2">
    <source>
        <dbReference type="PROSITE" id="PS51671"/>
    </source>
</evidence>
<dbReference type="NCBIfam" id="NF001220">
    <property type="entry name" value="PRK00194.1"/>
    <property type="match status" value="1"/>
</dbReference>
<accession>D6GS42</accession>
<evidence type="ECO:0000256" key="1">
    <source>
        <dbReference type="HAMAP-Rule" id="MF_01054"/>
    </source>
</evidence>
<protein>
    <recommendedName>
        <fullName evidence="1">UPF0237 protein HMPREF0389_00398</fullName>
    </recommendedName>
</protein>
<dbReference type="InterPro" id="IPR045865">
    <property type="entry name" value="ACT-like_dom_sf"/>
</dbReference>
<dbReference type="OrthoDB" id="9803078at2"/>
<dbReference type="PANTHER" id="PTHR34875:SF6">
    <property type="entry name" value="UPF0237 PROTEIN MJ1558"/>
    <property type="match status" value="1"/>
</dbReference>
<reference evidence="4" key="1">
    <citation type="submission" date="2010-12" db="EMBL/GenBank/DDBJ databases">
        <title>The genome sequence of Filifactor alocis strain ATCC 35896.</title>
        <authorList>
            <consortium name="The Broad Institute Genome Sequencing Platform"/>
            <person name="Ward D."/>
            <person name="Earl A."/>
            <person name="Feldgarden M."/>
            <person name="Young S.K."/>
            <person name="Gargeya S."/>
            <person name="Zeng Q."/>
            <person name="Alvarado L."/>
            <person name="Berlin A."/>
            <person name="Bochicchio J."/>
            <person name="Chapman S.B."/>
            <person name="Chen Z."/>
            <person name="Freedman E."/>
            <person name="Gellesch M."/>
            <person name="Goldberg J."/>
            <person name="Griggs A."/>
            <person name="Gujja S."/>
            <person name="Heilman E."/>
            <person name="Heiman D."/>
            <person name="Howarth C."/>
            <person name="Mehta T."/>
            <person name="Neiman D."/>
            <person name="Pearson M."/>
            <person name="Roberts A."/>
            <person name="Saif S."/>
            <person name="Shea T."/>
            <person name="Shenoy N."/>
            <person name="Sisk P."/>
            <person name="Stolte C."/>
            <person name="Sykes S."/>
            <person name="White J."/>
            <person name="Yandava C."/>
            <person name="Izard J."/>
            <person name="Blanton J.M."/>
            <person name="Baranova O.V."/>
            <person name="Tanner A.C."/>
            <person name="Dewhirst F.E."/>
            <person name="Haas B."/>
            <person name="Nusbaum C."/>
            <person name="Birren B."/>
        </authorList>
    </citation>
    <scope>NUCLEOTIDE SEQUENCE [LARGE SCALE GENOMIC DNA]</scope>
    <source>
        <strain evidence="4">ATCC 35896 / D40 B5</strain>
    </source>
</reference>
<dbReference type="Gene3D" id="3.30.70.260">
    <property type="match status" value="1"/>
</dbReference>
<dbReference type="HAMAP" id="MF_01054">
    <property type="entry name" value="UPF0237"/>
    <property type="match status" value="1"/>
</dbReference>
<gene>
    <name evidence="3" type="ordered locus">HMPREF0389_00398</name>
</gene>
<dbReference type="SUPFAM" id="SSF55021">
    <property type="entry name" value="ACT-like"/>
    <property type="match status" value="1"/>
</dbReference>
<sequence>MKAVITVIGKDRVGIVSQVSQKIAECQLNILDINQTLMEQYFTMIMLVNLEQSKHDIATLSNIFSDLGTEMGLSIRIQHENLFDSMYHV</sequence>
<dbReference type="InterPro" id="IPR022986">
    <property type="entry name" value="UPF0237_ACT"/>
</dbReference>
<dbReference type="RefSeq" id="WP_014261910.1">
    <property type="nucleotide sequence ID" value="NC_016630.1"/>
</dbReference>
<dbReference type="PATRIC" id="fig|546269.5.peg.255"/>
<dbReference type="PROSITE" id="PS51671">
    <property type="entry name" value="ACT"/>
    <property type="match status" value="1"/>
</dbReference>
<dbReference type="PANTHER" id="PTHR34875">
    <property type="entry name" value="UPF0237 PROTEIN MJ1558"/>
    <property type="match status" value="1"/>
</dbReference>
<dbReference type="InterPro" id="IPR050990">
    <property type="entry name" value="UPF0237/GcvR_regulator"/>
</dbReference>
<comment type="similarity">
    <text evidence="1">Belongs to the UPF0237 family.</text>
</comment>
<evidence type="ECO:0000313" key="4">
    <source>
        <dbReference type="Proteomes" id="UP000007468"/>
    </source>
</evidence>
<evidence type="ECO:0000313" key="3">
    <source>
        <dbReference type="EMBL" id="EFE28483.1"/>
    </source>
</evidence>
<feature type="domain" description="ACT" evidence="2">
    <location>
        <begin position="4"/>
        <end position="78"/>
    </location>
</feature>
<dbReference type="InterPro" id="IPR002912">
    <property type="entry name" value="ACT_dom"/>
</dbReference>
<dbReference type="Pfam" id="PF13740">
    <property type="entry name" value="ACT_6"/>
    <property type="match status" value="1"/>
</dbReference>
<dbReference type="STRING" id="546269.HMPREF0389_00398"/>
<organism evidence="3 4">
    <name type="scientific">Filifactor alocis (strain ATCC 35896 / CCUG 47790 / D40 B5)</name>
    <name type="common">Fusobacterium alocis</name>
    <dbReference type="NCBI Taxonomy" id="546269"/>
    <lineage>
        <taxon>Bacteria</taxon>
        <taxon>Bacillati</taxon>
        <taxon>Bacillota</taxon>
        <taxon>Clostridia</taxon>
        <taxon>Peptostreptococcales</taxon>
        <taxon>Filifactoraceae</taxon>
        <taxon>Filifactor</taxon>
    </lineage>
</organism>
<dbReference type="AlphaFoldDB" id="D6GS42"/>
<name>D6GS42_FILAD</name>
<dbReference type="Proteomes" id="UP000007468">
    <property type="component" value="Chromosome"/>
</dbReference>
<keyword evidence="4" id="KW-1185">Reference proteome</keyword>
<proteinExistence type="inferred from homology"/>
<dbReference type="eggNOG" id="COG3830">
    <property type="taxonomic scope" value="Bacteria"/>
</dbReference>
<dbReference type="EMBL" id="CP002390">
    <property type="protein sequence ID" value="EFE28483.1"/>
    <property type="molecule type" value="Genomic_DNA"/>
</dbReference>
<dbReference type="CDD" id="cd04872">
    <property type="entry name" value="ACT_1ZPV"/>
    <property type="match status" value="1"/>
</dbReference>
<dbReference type="KEGG" id="faa:HMPREF0389_00398"/>